<dbReference type="PANTHER" id="PTHR31346">
    <property type="entry name" value="MULTIPLE ORGANELLAR RNA EDITING FACTOR 2, CHLOROPLASTIC-RELATED-RELATED"/>
    <property type="match status" value="1"/>
</dbReference>
<evidence type="ECO:0000256" key="3">
    <source>
        <dbReference type="SAM" id="MobiDB-lite"/>
    </source>
</evidence>
<keyword evidence="2" id="KW-0809">Transit peptide</keyword>
<dbReference type="GO" id="GO:0006397">
    <property type="term" value="P:mRNA processing"/>
    <property type="evidence" value="ECO:0007669"/>
    <property type="project" value="UniProtKB-KW"/>
</dbReference>
<gene>
    <name evidence="5" type="ORF">F3Y22_tig00004198pilonHSYRG00032</name>
</gene>
<keyword evidence="1" id="KW-0507">mRNA processing</keyword>
<dbReference type="GO" id="GO:0005739">
    <property type="term" value="C:mitochondrion"/>
    <property type="evidence" value="ECO:0007669"/>
    <property type="project" value="TreeGrafter"/>
</dbReference>
<feature type="domain" description="MORF/ORRM1/DAG-like MORF" evidence="4">
    <location>
        <begin position="93"/>
        <end position="127"/>
    </location>
</feature>
<feature type="region of interest" description="Disordered" evidence="3">
    <location>
        <begin position="60"/>
        <end position="81"/>
    </location>
</feature>
<evidence type="ECO:0000313" key="5">
    <source>
        <dbReference type="EMBL" id="KAE8728594.1"/>
    </source>
</evidence>
<dbReference type="Pfam" id="PF21864">
    <property type="entry name" value="MORF_dom"/>
    <property type="match status" value="1"/>
</dbReference>
<evidence type="ECO:0000256" key="2">
    <source>
        <dbReference type="ARBA" id="ARBA00022946"/>
    </source>
</evidence>
<dbReference type="InterPro" id="IPR054059">
    <property type="entry name" value="MORF/ORRM1/DAG-like_MORF"/>
</dbReference>
<sequence>MASINARRSLSTLISSALSSPSSPLSSSSSSLSSRSRFTFVLLKNSPVFIPEPLKILTQTRTSGSGYSPLNDQSPNWSNRPPKETILLDGCDYEHWLIVLEFTEDPNPSEEEMIDAYVKTLASVVGRLTKLL</sequence>
<dbReference type="AlphaFoldDB" id="A0A6A3CJF6"/>
<dbReference type="GO" id="GO:0080156">
    <property type="term" value="P:mitochondrial mRNA modification"/>
    <property type="evidence" value="ECO:0007669"/>
    <property type="project" value="TreeGrafter"/>
</dbReference>
<dbReference type="InterPro" id="IPR039206">
    <property type="entry name" value="MORF/ORRM1/DAG-like"/>
</dbReference>
<protein>
    <submittedName>
        <fullName evidence="5">Multiple organellar RNA editing factor 3</fullName>
    </submittedName>
</protein>
<dbReference type="EMBL" id="VEPZ02000254">
    <property type="protein sequence ID" value="KAE8728594.1"/>
    <property type="molecule type" value="Genomic_DNA"/>
</dbReference>
<evidence type="ECO:0000259" key="4">
    <source>
        <dbReference type="Pfam" id="PF21864"/>
    </source>
</evidence>
<accession>A0A6A3CJF6</accession>
<evidence type="ECO:0000313" key="6">
    <source>
        <dbReference type="Proteomes" id="UP000436088"/>
    </source>
</evidence>
<feature type="compositionally biased region" description="Polar residues" evidence="3">
    <location>
        <begin position="60"/>
        <end position="79"/>
    </location>
</feature>
<dbReference type="PANTHER" id="PTHR31346:SF1">
    <property type="entry name" value="MULTIPLE ORGANELLAR RNA EDITING FACTOR 3, MITOCHONDRIAL"/>
    <property type="match status" value="1"/>
</dbReference>
<dbReference type="Proteomes" id="UP000436088">
    <property type="component" value="Unassembled WGS sequence"/>
</dbReference>
<reference evidence="5" key="1">
    <citation type="submission" date="2019-09" db="EMBL/GenBank/DDBJ databases">
        <title>Draft genome information of white flower Hibiscus syriacus.</title>
        <authorList>
            <person name="Kim Y.-M."/>
        </authorList>
    </citation>
    <scope>NUCLEOTIDE SEQUENCE [LARGE SCALE GENOMIC DNA]</scope>
    <source>
        <strain evidence="5">YM2019G1</strain>
    </source>
</reference>
<organism evidence="5 6">
    <name type="scientific">Hibiscus syriacus</name>
    <name type="common">Rose of Sharon</name>
    <dbReference type="NCBI Taxonomy" id="106335"/>
    <lineage>
        <taxon>Eukaryota</taxon>
        <taxon>Viridiplantae</taxon>
        <taxon>Streptophyta</taxon>
        <taxon>Embryophyta</taxon>
        <taxon>Tracheophyta</taxon>
        <taxon>Spermatophyta</taxon>
        <taxon>Magnoliopsida</taxon>
        <taxon>eudicotyledons</taxon>
        <taxon>Gunneridae</taxon>
        <taxon>Pentapetalae</taxon>
        <taxon>rosids</taxon>
        <taxon>malvids</taxon>
        <taxon>Malvales</taxon>
        <taxon>Malvaceae</taxon>
        <taxon>Malvoideae</taxon>
        <taxon>Hibiscus</taxon>
    </lineage>
</organism>
<comment type="caution">
    <text evidence="5">The sequence shown here is derived from an EMBL/GenBank/DDBJ whole genome shotgun (WGS) entry which is preliminary data.</text>
</comment>
<dbReference type="GO" id="GO:0016554">
    <property type="term" value="P:cytidine to uridine editing"/>
    <property type="evidence" value="ECO:0007669"/>
    <property type="project" value="InterPro"/>
</dbReference>
<keyword evidence="6" id="KW-1185">Reference proteome</keyword>
<name>A0A6A3CJF6_HIBSY</name>
<evidence type="ECO:0000256" key="1">
    <source>
        <dbReference type="ARBA" id="ARBA00022664"/>
    </source>
</evidence>
<proteinExistence type="predicted"/>